<evidence type="ECO:0000256" key="1">
    <source>
        <dbReference type="ARBA" id="ARBA00003273"/>
    </source>
</evidence>
<keyword evidence="9" id="KW-0812">Transmembrane</keyword>
<dbReference type="InterPro" id="IPR007484">
    <property type="entry name" value="Peptidase_M28"/>
</dbReference>
<accession>A0ABW3NL34</accession>
<feature type="transmembrane region" description="Helical" evidence="9">
    <location>
        <begin position="403"/>
        <end position="421"/>
    </location>
</feature>
<keyword evidence="5" id="KW-0926">Vacuole</keyword>
<evidence type="ECO:0000256" key="6">
    <source>
        <dbReference type="ARBA" id="ARBA00022989"/>
    </source>
</evidence>
<feature type="transmembrane region" description="Helical" evidence="9">
    <location>
        <begin position="536"/>
        <end position="554"/>
    </location>
</feature>
<feature type="transmembrane region" description="Helical" evidence="9">
    <location>
        <begin position="457"/>
        <end position="473"/>
    </location>
</feature>
<dbReference type="PANTHER" id="PTHR12147:SF58">
    <property type="entry name" value="VACUOLAR MEMBRANE PROTEASE"/>
    <property type="match status" value="1"/>
</dbReference>
<evidence type="ECO:0000259" key="10">
    <source>
        <dbReference type="Pfam" id="PF04389"/>
    </source>
</evidence>
<evidence type="ECO:0000256" key="2">
    <source>
        <dbReference type="ARBA" id="ARBA00004128"/>
    </source>
</evidence>
<feature type="transmembrane region" description="Helical" evidence="9">
    <location>
        <begin position="510"/>
        <end position="529"/>
    </location>
</feature>
<comment type="similarity">
    <text evidence="3">Belongs to the peptidase M28 family.</text>
</comment>
<dbReference type="RefSeq" id="WP_380742132.1">
    <property type="nucleotide sequence ID" value="NZ_JBHTLI010000001.1"/>
</dbReference>
<evidence type="ECO:0000256" key="7">
    <source>
        <dbReference type="ARBA" id="ARBA00023180"/>
    </source>
</evidence>
<evidence type="ECO:0000313" key="11">
    <source>
        <dbReference type="EMBL" id="MFD1094358.1"/>
    </source>
</evidence>
<feature type="transmembrane region" description="Helical" evidence="9">
    <location>
        <begin position="480"/>
        <end position="498"/>
    </location>
</feature>
<keyword evidence="9" id="KW-0472">Membrane</keyword>
<evidence type="ECO:0000256" key="9">
    <source>
        <dbReference type="SAM" id="Phobius"/>
    </source>
</evidence>
<evidence type="ECO:0000256" key="3">
    <source>
        <dbReference type="ARBA" id="ARBA00010918"/>
    </source>
</evidence>
<feature type="transmembrane region" description="Helical" evidence="9">
    <location>
        <begin position="329"/>
        <end position="351"/>
    </location>
</feature>
<comment type="subcellular location">
    <subcellularLocation>
        <location evidence="2">Vacuole membrane</location>
        <topology evidence="2">Multi-pass membrane protein</topology>
    </subcellularLocation>
</comment>
<keyword evidence="7" id="KW-0325">Glycoprotein</keyword>
<reference evidence="12" key="1">
    <citation type="journal article" date="2019" name="Int. J. Syst. Evol. Microbiol.">
        <title>The Global Catalogue of Microorganisms (GCM) 10K type strain sequencing project: providing services to taxonomists for standard genome sequencing and annotation.</title>
        <authorList>
            <consortium name="The Broad Institute Genomics Platform"/>
            <consortium name="The Broad Institute Genome Sequencing Center for Infectious Disease"/>
            <person name="Wu L."/>
            <person name="Ma J."/>
        </authorList>
    </citation>
    <scope>NUCLEOTIDE SEQUENCE [LARGE SCALE GENOMIC DNA]</scope>
    <source>
        <strain evidence="12">CCUG 64793</strain>
    </source>
</reference>
<dbReference type="Proteomes" id="UP001597131">
    <property type="component" value="Unassembled WGS sequence"/>
</dbReference>
<keyword evidence="6 9" id="KW-1133">Transmembrane helix</keyword>
<comment type="function">
    <text evidence="1">May be involved in vacuolar sorting and osmoregulation.</text>
</comment>
<evidence type="ECO:0000256" key="4">
    <source>
        <dbReference type="ARBA" id="ARBA00017435"/>
    </source>
</evidence>
<sequence length="762" mass="86383">MLNKFYSFLSLVLIGFAVWFSFYSSHPHRVQPENAPSTEFSTSRAFRHVEAIAQKPHYTGSAEHSKVRNYIVNQLQEMGLQVQTQEGFILNEHRVLVRPQNILTRIKGTGNGSALVLMTHYDSQPHSSLGASDAGSGVATILEGIRAFLKQDPEPENDIILLFTDAEELGLNGAELFVKEHPWAKDAKLAINFEARGSGGNSFMLLETNKGNSALINAFQKAHPDFPVTNSLAYSVYKMLPNDTDLTVLREQGDINGFNFAFIDDHFDYHTANDIPANLDKTTLAHQGSYLMPLLNYFKDAELGNLDSDKDLLYFNLPGGELLSYPFSWIFPMLIAAFVIFLILLGIGFFMKRLNLKEVLRGFLPLFLCVVISGLSVYLFWKLCLLMYPGYSEIQQGFPYNGYYYIAAAVFLSLGICFFIYHKFRKKEDTVSLFIAPLFLWLLICTLTAFYLKGASYFIIPVYFGLLQLLIMIGRIKPNLLFLSLFSLPAIFILMPFIRSFPVALGLKILFVSAILTVLLFVLLLPVFGYMKGKKILGFLSLLTFFVLFFFAHFKSNFSAERPKPNSLVYLYDADAKKANWYTYDELLDEWTLKYFSHKLSADSEEKKLSSKYNSGFTYKADAAKISIPAPGIIFKKTSGSNDKTGYSLKIAPNRNINRLELFADTGLELQNFKVNGKTGNLAGRSERLLTYYVSGRDTLRLNFEMNKAQQPEFTLYESSYDLLENEQLDVPERAEKMIPRPFVVNDAVIFKKTITPERDSN</sequence>
<dbReference type="PANTHER" id="PTHR12147">
    <property type="entry name" value="METALLOPEPTIDASE M28 FAMILY MEMBER"/>
    <property type="match status" value="1"/>
</dbReference>
<proteinExistence type="inferred from homology"/>
<evidence type="ECO:0000313" key="12">
    <source>
        <dbReference type="Proteomes" id="UP001597131"/>
    </source>
</evidence>
<dbReference type="Pfam" id="PF04389">
    <property type="entry name" value="Peptidase_M28"/>
    <property type="match status" value="1"/>
</dbReference>
<protein>
    <recommendedName>
        <fullName evidence="4">Vacuolar membrane protease</fullName>
    </recommendedName>
    <alternativeName>
        <fullName evidence="8">FXNA-related family protease 1</fullName>
    </alternativeName>
</protein>
<comment type="caution">
    <text evidence="11">The sequence shown here is derived from an EMBL/GenBank/DDBJ whole genome shotgun (WGS) entry which is preliminary data.</text>
</comment>
<evidence type="ECO:0000256" key="5">
    <source>
        <dbReference type="ARBA" id="ARBA00022554"/>
    </source>
</evidence>
<organism evidence="11 12">
    <name type="scientific">Salegentibacter chungangensis</name>
    <dbReference type="NCBI Taxonomy" id="1335724"/>
    <lineage>
        <taxon>Bacteria</taxon>
        <taxon>Pseudomonadati</taxon>
        <taxon>Bacteroidota</taxon>
        <taxon>Flavobacteriia</taxon>
        <taxon>Flavobacteriales</taxon>
        <taxon>Flavobacteriaceae</taxon>
        <taxon>Salegentibacter</taxon>
    </lineage>
</organism>
<evidence type="ECO:0000256" key="8">
    <source>
        <dbReference type="ARBA" id="ARBA00031512"/>
    </source>
</evidence>
<keyword evidence="12" id="KW-1185">Reference proteome</keyword>
<dbReference type="SUPFAM" id="SSF53187">
    <property type="entry name" value="Zn-dependent exopeptidases"/>
    <property type="match status" value="1"/>
</dbReference>
<feature type="transmembrane region" description="Helical" evidence="9">
    <location>
        <begin position="363"/>
        <end position="383"/>
    </location>
</feature>
<feature type="transmembrane region" description="Helical" evidence="9">
    <location>
        <begin position="433"/>
        <end position="451"/>
    </location>
</feature>
<gene>
    <name evidence="11" type="ORF">ACFQ3Q_01230</name>
</gene>
<feature type="domain" description="Peptidase M28" evidence="10">
    <location>
        <begin position="101"/>
        <end position="290"/>
    </location>
</feature>
<dbReference type="EMBL" id="JBHTLI010000001">
    <property type="protein sequence ID" value="MFD1094358.1"/>
    <property type="molecule type" value="Genomic_DNA"/>
</dbReference>
<dbReference type="Gene3D" id="3.40.630.10">
    <property type="entry name" value="Zn peptidases"/>
    <property type="match status" value="1"/>
</dbReference>
<name>A0ABW3NL34_9FLAO</name>
<dbReference type="InterPro" id="IPR045175">
    <property type="entry name" value="M28_fam"/>
</dbReference>